<comment type="caution">
    <text evidence="10">The sequence shown here is derived from an EMBL/GenBank/DDBJ whole genome shotgun (WGS) entry which is preliminary data.</text>
</comment>
<feature type="compositionally biased region" description="Low complexity" evidence="8">
    <location>
        <begin position="521"/>
        <end position="550"/>
    </location>
</feature>
<organism evidence="10 11">
    <name type="scientific">Orbilia ellipsospora</name>
    <dbReference type="NCBI Taxonomy" id="2528407"/>
    <lineage>
        <taxon>Eukaryota</taxon>
        <taxon>Fungi</taxon>
        <taxon>Dikarya</taxon>
        <taxon>Ascomycota</taxon>
        <taxon>Pezizomycotina</taxon>
        <taxon>Orbiliomycetes</taxon>
        <taxon>Orbiliales</taxon>
        <taxon>Orbiliaceae</taxon>
        <taxon>Orbilia</taxon>
    </lineage>
</organism>
<dbReference type="PANTHER" id="PTHR24058">
    <property type="entry name" value="DUAL SPECIFICITY PROTEIN KINASE"/>
    <property type="match status" value="1"/>
</dbReference>
<dbReference type="Gene3D" id="3.30.200.20">
    <property type="entry name" value="Phosphorylase Kinase, domain 1"/>
    <property type="match status" value="1"/>
</dbReference>
<evidence type="ECO:0000259" key="9">
    <source>
        <dbReference type="PROSITE" id="PS50011"/>
    </source>
</evidence>
<feature type="compositionally biased region" description="Polar residues" evidence="8">
    <location>
        <begin position="51"/>
        <end position="62"/>
    </location>
</feature>
<feature type="compositionally biased region" description="Polar residues" evidence="8">
    <location>
        <begin position="637"/>
        <end position="646"/>
    </location>
</feature>
<feature type="compositionally biased region" description="Polar residues" evidence="8">
    <location>
        <begin position="574"/>
        <end position="597"/>
    </location>
</feature>
<feature type="compositionally biased region" description="Polar residues" evidence="8">
    <location>
        <begin position="95"/>
        <end position="106"/>
    </location>
</feature>
<dbReference type="GO" id="GO:0005524">
    <property type="term" value="F:ATP binding"/>
    <property type="evidence" value="ECO:0007669"/>
    <property type="project" value="UniProtKB-UniRule"/>
</dbReference>
<feature type="compositionally biased region" description="Polar residues" evidence="8">
    <location>
        <begin position="391"/>
        <end position="407"/>
    </location>
</feature>
<feature type="compositionally biased region" description="Low complexity" evidence="8">
    <location>
        <begin position="435"/>
        <end position="455"/>
    </location>
</feature>
<evidence type="ECO:0000313" key="10">
    <source>
        <dbReference type="EMBL" id="KAK6539808.1"/>
    </source>
</evidence>
<feature type="compositionally biased region" description="Polar residues" evidence="8">
    <location>
        <begin position="416"/>
        <end position="434"/>
    </location>
</feature>
<evidence type="ECO:0000256" key="3">
    <source>
        <dbReference type="ARBA" id="ARBA00022679"/>
    </source>
</evidence>
<dbReference type="CDD" id="cd14210">
    <property type="entry name" value="PKc_DYRK"/>
    <property type="match status" value="1"/>
</dbReference>
<dbReference type="PANTHER" id="PTHR24058:SF22">
    <property type="entry name" value="DUAL SPECIFICITY TYROSINE-PHOSPHORYLATION-REGULATED KINASE 4"/>
    <property type="match status" value="1"/>
</dbReference>
<dbReference type="Gene3D" id="1.10.510.10">
    <property type="entry name" value="Transferase(Phosphotransferase) domain 1"/>
    <property type="match status" value="1"/>
</dbReference>
<name>A0AAV9XJ08_9PEZI</name>
<evidence type="ECO:0000256" key="2">
    <source>
        <dbReference type="ARBA" id="ARBA00022527"/>
    </source>
</evidence>
<evidence type="ECO:0000256" key="6">
    <source>
        <dbReference type="ARBA" id="ARBA00022840"/>
    </source>
</evidence>
<dbReference type="PROSITE" id="PS50011">
    <property type="entry name" value="PROTEIN_KINASE_DOM"/>
    <property type="match status" value="1"/>
</dbReference>
<feature type="compositionally biased region" description="Polar residues" evidence="8">
    <location>
        <begin position="1162"/>
        <end position="1183"/>
    </location>
</feature>
<dbReference type="FunFam" id="1.10.510.10:FF:000112">
    <property type="entry name" value="Putative dual specificity tyrosine-phosphorylation-regulated kinase 2"/>
    <property type="match status" value="1"/>
</dbReference>
<dbReference type="GO" id="GO:0004674">
    <property type="term" value="F:protein serine/threonine kinase activity"/>
    <property type="evidence" value="ECO:0007669"/>
    <property type="project" value="UniProtKB-KW"/>
</dbReference>
<feature type="compositionally biased region" description="Basic and acidic residues" evidence="8">
    <location>
        <begin position="552"/>
        <end position="567"/>
    </location>
</feature>
<feature type="binding site" evidence="7">
    <location>
        <position position="820"/>
    </location>
    <ligand>
        <name>ATP</name>
        <dbReference type="ChEBI" id="CHEBI:30616"/>
    </ligand>
</feature>
<feature type="compositionally biased region" description="Basic and acidic residues" evidence="8">
    <location>
        <begin position="107"/>
        <end position="118"/>
    </location>
</feature>
<proteinExistence type="inferred from homology"/>
<dbReference type="SMART" id="SM00220">
    <property type="entry name" value="S_TKc"/>
    <property type="match status" value="1"/>
</dbReference>
<feature type="domain" description="Protein kinase" evidence="9">
    <location>
        <begin position="791"/>
        <end position="1087"/>
    </location>
</feature>
<feature type="region of interest" description="Disordered" evidence="8">
    <location>
        <begin position="1"/>
        <end position="282"/>
    </location>
</feature>
<reference evidence="10 11" key="1">
    <citation type="submission" date="2019-10" db="EMBL/GenBank/DDBJ databases">
        <authorList>
            <person name="Palmer J.M."/>
        </authorList>
    </citation>
    <scope>NUCLEOTIDE SEQUENCE [LARGE SCALE GENOMIC DNA]</scope>
    <source>
        <strain evidence="10 11">TWF694</strain>
    </source>
</reference>
<feature type="compositionally biased region" description="Polar residues" evidence="8">
    <location>
        <begin position="456"/>
        <end position="474"/>
    </location>
</feature>
<dbReference type="GO" id="GO:0005856">
    <property type="term" value="C:cytoskeleton"/>
    <property type="evidence" value="ECO:0007669"/>
    <property type="project" value="TreeGrafter"/>
</dbReference>
<evidence type="ECO:0000256" key="4">
    <source>
        <dbReference type="ARBA" id="ARBA00022741"/>
    </source>
</evidence>
<keyword evidence="11" id="KW-1185">Reference proteome</keyword>
<dbReference type="EMBL" id="JAVHJO010000006">
    <property type="protein sequence ID" value="KAK6539808.1"/>
    <property type="molecule type" value="Genomic_DNA"/>
</dbReference>
<feature type="compositionally biased region" description="Low complexity" evidence="8">
    <location>
        <begin position="189"/>
        <end position="203"/>
    </location>
</feature>
<sequence length="1214" mass="132918">MQTLPNKQKQPVGRLGREGGLLSQTSDRTSVRPTIMNTTSSPRKSAIYNDPVSTPPTRQVNMAQAIPKQARLPDSEYTPKTGNISPAASLRSLKTKSLQPPNQTPSLKEDRMHTEKPRALSASNSLVAPSGPRSPNTNASKGSQIKMNRRISTFGHSHATGLGARTISPTDTRRLKRLSVMPPPPLPPTRSSQPPSPSGHSPSQIDGPSFARITPDAKRKSVSSTVSLSSNSSSVKASNHPLQPRISQTFVVSRLPTPKTKTSDTAEEEDIPPVPPIPKGLATEGEQPVYSTRKSSLLSQPVIPSAKHTRQSMAGIGAGDHHLKIDSDIRRKRGLTMGPTLDTKSSVSSLKQKSLQPLRLPPLTVLPLSGPTISRVNALEAQKHDLDESMPNKSAQRAPSTPLTASKATFAESRRSGNSQHLVPRSTSSTQLAHSPSTSSMRASSSNSSSVPNPNGNIRYSRSTISPHISSMSKPASVPGEPSAANSNPKISRRPNLQIISGTGRRKSKDELGNTIVGDISPSKSPETPSSGSSIRRKLSMSWKRSSSKSSHVREERDSENAGKHDTPLLPRLPQTSGWVNASPSLEAQPAQGNSSATRKRNSIYGFSTNGHDRTKSESWSSSSFAQNMKDPRTQDNQKYSGSSASPKKAFLTPAPSTHRTLNSKSSITSIRSVRLETLPDADDALADEEMRKLAAKRKGLETAAAEVQALQARAGPKDRLSAHQALKILQLNLFERGEIVDYKDVYFTGSNDAKKIVGELNGGPSVCNFGYDDERGDYNIVMGDHLAYRYEVIDILGKGSFGQVVRCIDHKTGGLVAVKIIRNKKRFHQQALVEVNILQKLREWDPGDQHSLVKFTQSFYFRSHLCISTELLGMNLYEFIKSNDFRGFSLRLIRRFAKQLLGSLILLKGHRVIHCDLKPENVLLAHPMQSDIKVIDFGSSCLEHEKVYTYIQSRFYRSPEVILGMTYGLPIDMWSLGCILAELYTGYPIFPGENEQEQLACIMEVFGPPEKHLIEKSSRKKLFFDSFGKPRMIVSSKGRRRRPSSKTLQQAIKCDDEAFLDFLTNCLRWDPEKRIKPEEAIQHEFITGRKIQRSRIDLASESPGKRLPYTPRPLPEIPMSQMHSSTNPRNADAKGTGLNGLSMSTKSVAKRHSLVGPSLASMGSSKRTPTTNALTTTSISSLPRVTGRAASISVLKTEPTDNSNSLTSRSIRG</sequence>
<dbReference type="PROSITE" id="PS00107">
    <property type="entry name" value="PROTEIN_KINASE_ATP"/>
    <property type="match status" value="1"/>
</dbReference>
<feature type="compositionally biased region" description="Polar residues" evidence="8">
    <location>
        <begin position="22"/>
        <end position="43"/>
    </location>
</feature>
<evidence type="ECO:0000256" key="7">
    <source>
        <dbReference type="PROSITE-ProRule" id="PRU10141"/>
    </source>
</evidence>
<comment type="similarity">
    <text evidence="1">Belongs to the protein kinase superfamily. CMGC Ser/Thr protein kinase family. MNB/DYRK subfamily.</text>
</comment>
<dbReference type="InterPro" id="IPR011009">
    <property type="entry name" value="Kinase-like_dom_sf"/>
</dbReference>
<accession>A0AAV9XJ08</accession>
<feature type="region of interest" description="Disordered" evidence="8">
    <location>
        <begin position="1100"/>
        <end position="1142"/>
    </location>
</feature>
<dbReference type="GO" id="GO:0005737">
    <property type="term" value="C:cytoplasm"/>
    <property type="evidence" value="ECO:0007669"/>
    <property type="project" value="TreeGrafter"/>
</dbReference>
<evidence type="ECO:0000313" key="11">
    <source>
        <dbReference type="Proteomes" id="UP001365542"/>
    </source>
</evidence>
<keyword evidence="5 10" id="KW-0418">Kinase</keyword>
<dbReference type="PROSITE" id="PS00108">
    <property type="entry name" value="PROTEIN_KINASE_ST"/>
    <property type="match status" value="1"/>
</dbReference>
<feature type="compositionally biased region" description="Low complexity" evidence="8">
    <location>
        <begin position="222"/>
        <end position="238"/>
    </location>
</feature>
<feature type="region of interest" description="Disordered" evidence="8">
    <location>
        <begin position="1157"/>
        <end position="1183"/>
    </location>
</feature>
<feature type="compositionally biased region" description="Polar residues" evidence="8">
    <location>
        <begin position="121"/>
        <end position="155"/>
    </location>
</feature>
<evidence type="ECO:0000256" key="5">
    <source>
        <dbReference type="ARBA" id="ARBA00022777"/>
    </source>
</evidence>
<evidence type="ECO:0000256" key="1">
    <source>
        <dbReference type="ARBA" id="ARBA00008867"/>
    </source>
</evidence>
<keyword evidence="4 7" id="KW-0547">Nucleotide-binding</keyword>
<feature type="compositionally biased region" description="Polar residues" evidence="8">
    <location>
        <begin position="655"/>
        <end position="667"/>
    </location>
</feature>
<dbReference type="InterPro" id="IPR008271">
    <property type="entry name" value="Ser/Thr_kinase_AS"/>
</dbReference>
<protein>
    <submittedName>
        <fullName evidence="10">Dual-specificity tyrosine-(Y)-phosphorylation regulated kinase</fullName>
    </submittedName>
</protein>
<dbReference type="AlphaFoldDB" id="A0AAV9XJ08"/>
<keyword evidence="6 7" id="KW-0067">ATP-binding</keyword>
<dbReference type="InterPro" id="IPR050494">
    <property type="entry name" value="Ser_Thr_dual-spec_kinase"/>
</dbReference>
<evidence type="ECO:0000256" key="8">
    <source>
        <dbReference type="SAM" id="MobiDB-lite"/>
    </source>
</evidence>
<keyword evidence="3" id="KW-0808">Transferase</keyword>
<gene>
    <name evidence="10" type="primary">DYRK3</name>
    <name evidence="10" type="ORF">TWF694_009997</name>
</gene>
<dbReference type="Proteomes" id="UP001365542">
    <property type="component" value="Unassembled WGS sequence"/>
</dbReference>
<keyword evidence="2" id="KW-0723">Serine/threonine-protein kinase</keyword>
<dbReference type="SUPFAM" id="SSF56112">
    <property type="entry name" value="Protein kinase-like (PK-like)"/>
    <property type="match status" value="1"/>
</dbReference>
<feature type="region of interest" description="Disordered" evidence="8">
    <location>
        <begin position="384"/>
        <end position="667"/>
    </location>
</feature>
<dbReference type="InterPro" id="IPR000719">
    <property type="entry name" value="Prot_kinase_dom"/>
</dbReference>
<dbReference type="InterPro" id="IPR017441">
    <property type="entry name" value="Protein_kinase_ATP_BS"/>
</dbReference>
<feature type="compositionally biased region" description="Polar residues" evidence="8">
    <location>
        <begin position="618"/>
        <end position="627"/>
    </location>
</feature>
<dbReference type="Pfam" id="PF00069">
    <property type="entry name" value="Pkinase"/>
    <property type="match status" value="1"/>
</dbReference>